<reference evidence="3" key="1">
    <citation type="journal article" date="2019" name="Int. J. Syst. Evol. Microbiol.">
        <title>The Global Catalogue of Microorganisms (GCM) 10K type strain sequencing project: providing services to taxonomists for standard genome sequencing and annotation.</title>
        <authorList>
            <consortium name="The Broad Institute Genomics Platform"/>
            <consortium name="The Broad Institute Genome Sequencing Center for Infectious Disease"/>
            <person name="Wu L."/>
            <person name="Ma J."/>
        </authorList>
    </citation>
    <scope>NUCLEOTIDE SEQUENCE [LARGE SCALE GENOMIC DNA]</scope>
    <source>
        <strain evidence="3">KCTC 52644</strain>
    </source>
</reference>
<evidence type="ECO:0000259" key="1">
    <source>
        <dbReference type="Pfam" id="PF03724"/>
    </source>
</evidence>
<gene>
    <name evidence="2" type="ORF">ACFSX9_07115</name>
</gene>
<protein>
    <submittedName>
        <fullName evidence="2">META domain-containing protein</fullName>
    </submittedName>
</protein>
<comment type="caution">
    <text evidence="2">The sequence shown here is derived from an EMBL/GenBank/DDBJ whole genome shotgun (WGS) entry which is preliminary data.</text>
</comment>
<dbReference type="PANTHER" id="PTHR35535:SF1">
    <property type="entry name" value="HEAT SHOCK PROTEIN HSLJ"/>
    <property type="match status" value="1"/>
</dbReference>
<accession>A0ABW5Z704</accession>
<dbReference type="EMBL" id="JBHUOL010000012">
    <property type="protein sequence ID" value="MFD2908503.1"/>
    <property type="molecule type" value="Genomic_DNA"/>
</dbReference>
<feature type="domain" description="DUF306" evidence="1">
    <location>
        <begin position="145"/>
        <end position="241"/>
    </location>
</feature>
<proteinExistence type="predicted"/>
<name>A0ABW5Z704_9FLAO</name>
<dbReference type="Proteomes" id="UP001597549">
    <property type="component" value="Unassembled WGS sequence"/>
</dbReference>
<dbReference type="RefSeq" id="WP_379806087.1">
    <property type="nucleotide sequence ID" value="NZ_JBHUOL010000012.1"/>
</dbReference>
<dbReference type="InterPro" id="IPR005184">
    <property type="entry name" value="DUF306_Meta_HslJ"/>
</dbReference>
<sequence>MITIFLAVFLSNGCAQEQDLKDVKITYGANSRGYNRVIEIENGKFTVVSNRDENPAAVTLSEEQWNKIADLYAKIDLKTFNDLEGATMERAHDGKAHADMTITVKDKKYTTKGFDHTIPPAQIKEFVDYINELADNSVVKNPIAGSYSVESLLSKDIKDKDYFISFEQDKISGFMGCNLYSGTYEVNDSSISIGALAATRKYCQNEMDYESTWMKIASEVNNFQLEDKTISLFDSDNKLLLKATKK</sequence>
<dbReference type="InterPro" id="IPR053147">
    <property type="entry name" value="Hsp_HslJ-like"/>
</dbReference>
<organism evidence="2 3">
    <name type="scientific">Flavobacterium ardleyense</name>
    <dbReference type="NCBI Taxonomy" id="2038737"/>
    <lineage>
        <taxon>Bacteria</taxon>
        <taxon>Pseudomonadati</taxon>
        <taxon>Bacteroidota</taxon>
        <taxon>Flavobacteriia</taxon>
        <taxon>Flavobacteriales</taxon>
        <taxon>Flavobacteriaceae</taxon>
        <taxon>Flavobacterium</taxon>
    </lineage>
</organism>
<keyword evidence="3" id="KW-1185">Reference proteome</keyword>
<dbReference type="Gene3D" id="2.40.128.270">
    <property type="match status" value="1"/>
</dbReference>
<evidence type="ECO:0000313" key="2">
    <source>
        <dbReference type="EMBL" id="MFD2908503.1"/>
    </source>
</evidence>
<dbReference type="InterPro" id="IPR038670">
    <property type="entry name" value="HslJ-like_sf"/>
</dbReference>
<dbReference type="PANTHER" id="PTHR35535">
    <property type="entry name" value="HEAT SHOCK PROTEIN HSLJ"/>
    <property type="match status" value="1"/>
</dbReference>
<dbReference type="Pfam" id="PF03724">
    <property type="entry name" value="META"/>
    <property type="match status" value="1"/>
</dbReference>
<evidence type="ECO:0000313" key="3">
    <source>
        <dbReference type="Proteomes" id="UP001597549"/>
    </source>
</evidence>